<dbReference type="PIRSF" id="PIRSF015582">
    <property type="entry name" value="Cit_lyase_B"/>
    <property type="match status" value="1"/>
</dbReference>
<evidence type="ECO:0000256" key="3">
    <source>
        <dbReference type="ARBA" id="ARBA00022842"/>
    </source>
</evidence>
<gene>
    <name evidence="5" type="ORF">T9R20_14245</name>
</gene>
<accession>A0ABZ0VAL1</accession>
<organism evidence="5 6">
    <name type="scientific">Microbacterium invictum</name>
    <dbReference type="NCBI Taxonomy" id="515415"/>
    <lineage>
        <taxon>Bacteria</taxon>
        <taxon>Bacillati</taxon>
        <taxon>Actinomycetota</taxon>
        <taxon>Actinomycetes</taxon>
        <taxon>Micrococcales</taxon>
        <taxon>Microbacteriaceae</taxon>
        <taxon>Microbacterium</taxon>
    </lineage>
</organism>
<dbReference type="PANTHER" id="PTHR32308:SF10">
    <property type="entry name" value="CITRATE LYASE SUBUNIT BETA"/>
    <property type="match status" value="1"/>
</dbReference>
<dbReference type="SUPFAM" id="SSF51621">
    <property type="entry name" value="Phosphoenolpyruvate/pyruvate domain"/>
    <property type="match status" value="1"/>
</dbReference>
<keyword evidence="2" id="KW-0479">Metal-binding</keyword>
<evidence type="ECO:0000259" key="4">
    <source>
        <dbReference type="Pfam" id="PF03328"/>
    </source>
</evidence>
<proteinExistence type="predicted"/>
<reference evidence="5 6" key="1">
    <citation type="submission" date="2023-06" db="EMBL/GenBank/DDBJ databases">
        <title>Rock-solubilizing bacteria, Microbacterium invictum, promotes re-establishment of vegetation in rocky wasteland by accelerating rock bio-weathering and reshaping soil bacterial community.</title>
        <authorList>
            <person name="Liu C."/>
        </authorList>
    </citation>
    <scope>NUCLEOTIDE SEQUENCE [LARGE SCALE GENOMIC DNA]</scope>
    <source>
        <strain evidence="5 6">X-18</strain>
    </source>
</reference>
<protein>
    <submittedName>
        <fullName evidence="5">CoA ester lyase</fullName>
    </submittedName>
</protein>
<keyword evidence="5" id="KW-0456">Lyase</keyword>
<keyword evidence="3" id="KW-0460">Magnesium</keyword>
<dbReference type="PANTHER" id="PTHR32308">
    <property type="entry name" value="LYASE BETA SUBUNIT, PUTATIVE (AFU_ORTHOLOGUE AFUA_4G13030)-RELATED"/>
    <property type="match status" value="1"/>
</dbReference>
<dbReference type="Gene3D" id="3.20.20.60">
    <property type="entry name" value="Phosphoenolpyruvate-binding domains"/>
    <property type="match status" value="1"/>
</dbReference>
<sequence length="282" mass="29378">MTALATLALLYAPGDRPDLVVKALSSPLADGVIIDLEDAVAPTAKTAARAALRDLPLREAEASGMRVQVRINPAGTPWHADDLAAIARLAPSVAVRVPKVDTPDELRAVSAAAGRREVHALLETALGVERAFEIASAGVASIGLGEADLRSELGVPAEDLDAGMAWARSRIVNASAAAGIAQPLMSAFTNVSDLDGLERSCRRGRALGLAGRAAIHPRQLPVIRSVFAPTEDEIDGARAVLDRVKAAQMMGAGTVVLEDGTFLDAAMIRAAQRVVALGERLR</sequence>
<keyword evidence="6" id="KW-1185">Reference proteome</keyword>
<evidence type="ECO:0000313" key="5">
    <source>
        <dbReference type="EMBL" id="WQB69842.1"/>
    </source>
</evidence>
<feature type="domain" description="HpcH/HpaI aldolase/citrate lyase" evidence="4">
    <location>
        <begin position="9"/>
        <end position="217"/>
    </location>
</feature>
<dbReference type="EMBL" id="CP139779">
    <property type="protein sequence ID" value="WQB69842.1"/>
    <property type="molecule type" value="Genomic_DNA"/>
</dbReference>
<dbReference type="InterPro" id="IPR040442">
    <property type="entry name" value="Pyrv_kinase-like_dom_sf"/>
</dbReference>
<dbReference type="InterPro" id="IPR015813">
    <property type="entry name" value="Pyrv/PenolPyrv_kinase-like_dom"/>
</dbReference>
<dbReference type="Proteomes" id="UP001324533">
    <property type="component" value="Chromosome"/>
</dbReference>
<dbReference type="InterPro" id="IPR005000">
    <property type="entry name" value="Aldolase/citrate-lyase_domain"/>
</dbReference>
<name>A0ABZ0VAL1_9MICO</name>
<dbReference type="InterPro" id="IPR011206">
    <property type="entry name" value="Citrate_lyase_beta/mcl1/mcl2"/>
</dbReference>
<evidence type="ECO:0000313" key="6">
    <source>
        <dbReference type="Proteomes" id="UP001324533"/>
    </source>
</evidence>
<dbReference type="GO" id="GO:0016829">
    <property type="term" value="F:lyase activity"/>
    <property type="evidence" value="ECO:0007669"/>
    <property type="project" value="UniProtKB-KW"/>
</dbReference>
<evidence type="ECO:0000256" key="1">
    <source>
        <dbReference type="ARBA" id="ARBA00001946"/>
    </source>
</evidence>
<dbReference type="Pfam" id="PF03328">
    <property type="entry name" value="HpcH_HpaI"/>
    <property type="match status" value="1"/>
</dbReference>
<dbReference type="RefSeq" id="WP_322409968.1">
    <property type="nucleotide sequence ID" value="NZ_CP139779.1"/>
</dbReference>
<comment type="cofactor">
    <cofactor evidence="1">
        <name>Mg(2+)</name>
        <dbReference type="ChEBI" id="CHEBI:18420"/>
    </cofactor>
</comment>
<evidence type="ECO:0000256" key="2">
    <source>
        <dbReference type="ARBA" id="ARBA00022723"/>
    </source>
</evidence>